<protein>
    <submittedName>
        <fullName evidence="1">Uncharacterized protein</fullName>
    </submittedName>
</protein>
<accession>A0AA36M480</accession>
<organism evidence="1 2">
    <name type="scientific">Cylicocyclus nassatus</name>
    <name type="common">Nematode worm</name>
    <dbReference type="NCBI Taxonomy" id="53992"/>
    <lineage>
        <taxon>Eukaryota</taxon>
        <taxon>Metazoa</taxon>
        <taxon>Ecdysozoa</taxon>
        <taxon>Nematoda</taxon>
        <taxon>Chromadorea</taxon>
        <taxon>Rhabditida</taxon>
        <taxon>Rhabditina</taxon>
        <taxon>Rhabditomorpha</taxon>
        <taxon>Strongyloidea</taxon>
        <taxon>Strongylidae</taxon>
        <taxon>Cylicocyclus</taxon>
    </lineage>
</organism>
<keyword evidence="2" id="KW-1185">Reference proteome</keyword>
<reference evidence="1" key="1">
    <citation type="submission" date="2023-07" db="EMBL/GenBank/DDBJ databases">
        <authorList>
            <consortium name="CYATHOMIX"/>
        </authorList>
    </citation>
    <scope>NUCLEOTIDE SEQUENCE</scope>
    <source>
        <strain evidence="1">N/A</strain>
    </source>
</reference>
<gene>
    <name evidence="1" type="ORF">CYNAS_LOCUS8495</name>
</gene>
<evidence type="ECO:0000313" key="1">
    <source>
        <dbReference type="EMBL" id="CAJ0596512.1"/>
    </source>
</evidence>
<proteinExistence type="predicted"/>
<dbReference type="EMBL" id="CATQJL010000185">
    <property type="protein sequence ID" value="CAJ0596512.1"/>
    <property type="molecule type" value="Genomic_DNA"/>
</dbReference>
<dbReference type="AlphaFoldDB" id="A0AA36M480"/>
<evidence type="ECO:0000313" key="2">
    <source>
        <dbReference type="Proteomes" id="UP001176961"/>
    </source>
</evidence>
<name>A0AA36M480_CYLNA</name>
<dbReference type="Proteomes" id="UP001176961">
    <property type="component" value="Unassembled WGS sequence"/>
</dbReference>
<comment type="caution">
    <text evidence="1">The sequence shown here is derived from an EMBL/GenBank/DDBJ whole genome shotgun (WGS) entry which is preliminary data.</text>
</comment>
<sequence length="907" mass="102324">MAVFNTFGGIVPRTSVHALKAPNGTIAHNVNLRNGRLEPWRELCEFQKFDSRTLSFHEHGCCTVGWNAIVTAADVAPDWGRFYITGRTGQLEAVEDACCGPQYYIVGLPRPVAHPGISGTEECDRSADARTYVYTYLNKWGEESAPSPASGEIRVKDGSPVRLTGIALPPDGYGITHANIYRTATAFRQADGKEQTPMTEYLYVGTIEFPATSFTDNVKMLGLGPVLDTDDVTMPPQYMENICSIDVTTRLAGTHDNRVFFSEPFRLWSWPAKYELTLDSNIAHMVQHGMRLYVTTDTFPYVIDCSKDPEGITPVTQIAEPLPDIACVSDCSCIATHFGMFYSSPIGIILISPDGKWTNITSRWLGERDWAEVAPETVRLCYADGLLFIVTDKVSFVLNIDEKNWNDMQGCELTTISDKPIDMHRSTTGKVLMLIDNTVYVWNNSEKLRPYVWESGELIQGNSKSLWSPSTVKVRTNDTEFLIRTPRGTEYKRKVMDERPFRLPKLGRHLWYNVRLSGYGVVDFLEVGTANLTGSEEAIQNLANTLGEILVKAWDKDGKDTYGKPFNLNVVALIQTWLSGSLKVFVAYDNDKPVGFALGINFRPMQFTCNVLSIDTFYAETEEAERGLLAYISDAVRFLGVEEVWFTKPKDRNDDASNTIIATARKAAMVAAAGYELYRAYDIAKREWDIAKKYYRISQNWLDYYRDYFAPVEDQELRETMALTVEKPNYDTAQGRARVAAMIAYRGKLFDVYKNTTRYTTGRRAYVLSTLMTAQANAIAQADSLGYRNERAYIKLRNDQRFKKMLNTAKRGRNMATEPVSFAKDALGSYGNLWKQIWDTTKTIGKTAGYADNRRPTEYPATYMSAEMLMPRIPQATSPYVAFDENGIPKPEFTSDIYTRQPSLTKE</sequence>